<dbReference type="AlphaFoldDB" id="A0ABD1CCU4"/>
<keyword evidence="3" id="KW-1185">Reference proteome</keyword>
<protein>
    <submittedName>
        <fullName evidence="2">Uncharacterized protein</fullName>
    </submittedName>
</protein>
<organism evidence="2 3">
    <name type="scientific">Culex pipiens pipiens</name>
    <name type="common">Northern house mosquito</name>
    <dbReference type="NCBI Taxonomy" id="38569"/>
    <lineage>
        <taxon>Eukaryota</taxon>
        <taxon>Metazoa</taxon>
        <taxon>Ecdysozoa</taxon>
        <taxon>Arthropoda</taxon>
        <taxon>Hexapoda</taxon>
        <taxon>Insecta</taxon>
        <taxon>Pterygota</taxon>
        <taxon>Neoptera</taxon>
        <taxon>Endopterygota</taxon>
        <taxon>Diptera</taxon>
        <taxon>Nematocera</taxon>
        <taxon>Culicoidea</taxon>
        <taxon>Culicidae</taxon>
        <taxon>Culicinae</taxon>
        <taxon>Culicini</taxon>
        <taxon>Culex</taxon>
        <taxon>Culex</taxon>
    </lineage>
</organism>
<feature type="region of interest" description="Disordered" evidence="1">
    <location>
        <begin position="52"/>
        <end position="106"/>
    </location>
</feature>
<sequence>MMTDEEYGTVAAAGGRAAAAATVPMRLRFGLELRDNCATAVVELRNSFQKVRATPGPELPELDPRGMRHQTPLIQPNLASSNHPYQPDPKRSLKPLTTREFTLMGL</sequence>
<feature type="compositionally biased region" description="Polar residues" evidence="1">
    <location>
        <begin position="72"/>
        <end position="84"/>
    </location>
</feature>
<dbReference type="Proteomes" id="UP001562425">
    <property type="component" value="Unassembled WGS sequence"/>
</dbReference>
<proteinExistence type="predicted"/>
<evidence type="ECO:0000256" key="1">
    <source>
        <dbReference type="SAM" id="MobiDB-lite"/>
    </source>
</evidence>
<reference evidence="2 3" key="1">
    <citation type="submission" date="2024-05" db="EMBL/GenBank/DDBJ databases">
        <title>Culex pipiens pipiens assembly and annotation.</title>
        <authorList>
            <person name="Alout H."/>
            <person name="Durand T."/>
        </authorList>
    </citation>
    <scope>NUCLEOTIDE SEQUENCE [LARGE SCALE GENOMIC DNA]</scope>
    <source>
        <strain evidence="2">HA-2024</strain>
        <tissue evidence="2">Whole body</tissue>
    </source>
</reference>
<evidence type="ECO:0000313" key="3">
    <source>
        <dbReference type="Proteomes" id="UP001562425"/>
    </source>
</evidence>
<accession>A0ABD1CCU4</accession>
<gene>
    <name evidence="2" type="ORF">pipiens_018262</name>
</gene>
<dbReference type="EMBL" id="JBEHCU010013634">
    <property type="protein sequence ID" value="KAL1374145.1"/>
    <property type="molecule type" value="Genomic_DNA"/>
</dbReference>
<name>A0ABD1CCU4_CULPP</name>
<comment type="caution">
    <text evidence="2">The sequence shown here is derived from an EMBL/GenBank/DDBJ whole genome shotgun (WGS) entry which is preliminary data.</text>
</comment>
<evidence type="ECO:0000313" key="2">
    <source>
        <dbReference type="EMBL" id="KAL1374145.1"/>
    </source>
</evidence>